<dbReference type="InterPro" id="IPR056264">
    <property type="entry name" value="R2_ABCA1-4-like"/>
</dbReference>
<sequence>GDACAYYNNNYFGWEQSGIGRMLVFLVLQGIVMWILIGAYEYGLLQKLIYMVSKPKRAMPPPGTYTAQHSRSLLVKEDEDVAQERFKIDSSDKSEILMSNKLVLDNLTKYYGSFTAVDHLSIGIPAGECFGLLGINGAGKTTTFMMLTGDTPISSGDAYLDSCSLKTDKKMALRKLGYCPQSDALIDQMTGREILTLFARLRGIKEREIPVAVSNLMSALTLTPHADKQSKAYSGGNKRKLSTGIALIGDPDVIFLDEPTTGMDPVARRMLWKVLARVRDSGRTLILTSHSMEECEALCTCLAVMVNGQFKCLGSIQHLKNKFGEGYTFTAKVAYPSDGGEPDLTPLQTFIDSTFPNSKLTDIHENMVNYHITDTRLSWAQVFGELERAREKLHIEDYLISQTSLEQVFIYFARMQDSSENIRQYSRSLCSCFPCIGRDSGEREDNVQHGYERVPSVTVA</sequence>
<organism evidence="5">
    <name type="scientific">Arion vulgaris</name>
    <dbReference type="NCBI Taxonomy" id="1028688"/>
    <lineage>
        <taxon>Eukaryota</taxon>
        <taxon>Metazoa</taxon>
        <taxon>Spiralia</taxon>
        <taxon>Lophotrochozoa</taxon>
        <taxon>Mollusca</taxon>
        <taxon>Gastropoda</taxon>
        <taxon>Heterobranchia</taxon>
        <taxon>Euthyneura</taxon>
        <taxon>Panpulmonata</taxon>
        <taxon>Eupulmonata</taxon>
        <taxon>Stylommatophora</taxon>
        <taxon>Helicina</taxon>
        <taxon>Arionoidea</taxon>
        <taxon>Arionidae</taxon>
        <taxon>Arion</taxon>
    </lineage>
</organism>
<dbReference type="SUPFAM" id="SSF52540">
    <property type="entry name" value="P-loop containing nucleoside triphosphate hydrolases"/>
    <property type="match status" value="1"/>
</dbReference>
<dbReference type="InterPro" id="IPR003439">
    <property type="entry name" value="ABC_transporter-like_ATP-bd"/>
</dbReference>
<protein>
    <recommendedName>
        <fullName evidence="4">ABC transporter domain-containing protein</fullName>
    </recommendedName>
</protein>
<dbReference type="SMART" id="SM00382">
    <property type="entry name" value="AAA"/>
    <property type="match status" value="1"/>
</dbReference>
<dbReference type="InterPro" id="IPR027417">
    <property type="entry name" value="P-loop_NTPase"/>
</dbReference>
<evidence type="ECO:0000313" key="5">
    <source>
        <dbReference type="EMBL" id="CEK73732.1"/>
    </source>
</evidence>
<evidence type="ECO:0000259" key="4">
    <source>
        <dbReference type="PROSITE" id="PS50893"/>
    </source>
</evidence>
<keyword evidence="3" id="KW-0472">Membrane</keyword>
<dbReference type="GO" id="GO:0005524">
    <property type="term" value="F:ATP binding"/>
    <property type="evidence" value="ECO:0007669"/>
    <property type="project" value="UniProtKB-KW"/>
</dbReference>
<evidence type="ECO:0000256" key="3">
    <source>
        <dbReference type="SAM" id="Phobius"/>
    </source>
</evidence>
<dbReference type="PANTHER" id="PTHR19229:SF250">
    <property type="entry name" value="ABC TRANSPORTER DOMAIN-CONTAINING PROTEIN-RELATED"/>
    <property type="match status" value="1"/>
</dbReference>
<reference evidence="5" key="1">
    <citation type="submission" date="2014-12" db="EMBL/GenBank/DDBJ databases">
        <title>Insight into the proteome of Arion vulgaris.</title>
        <authorList>
            <person name="Aradska J."/>
            <person name="Bulat T."/>
            <person name="Smidak R."/>
            <person name="Sarate P."/>
            <person name="Gangsoo J."/>
            <person name="Sialana F."/>
            <person name="Bilban M."/>
            <person name="Lubec G."/>
        </authorList>
    </citation>
    <scope>NUCLEOTIDE SEQUENCE</scope>
    <source>
        <tissue evidence="5">Skin</tissue>
    </source>
</reference>
<dbReference type="PROSITE" id="PS50893">
    <property type="entry name" value="ABC_TRANSPORTER_2"/>
    <property type="match status" value="1"/>
</dbReference>
<feature type="non-terminal residue" evidence="5">
    <location>
        <position position="1"/>
    </location>
</feature>
<accession>A0A0B6ZZF3</accession>
<dbReference type="PANTHER" id="PTHR19229">
    <property type="entry name" value="ATP-BINDING CASSETTE TRANSPORTER SUBFAMILY A ABCA"/>
    <property type="match status" value="1"/>
</dbReference>
<feature type="domain" description="ABC transporter" evidence="4">
    <location>
        <begin position="102"/>
        <end position="332"/>
    </location>
</feature>
<dbReference type="Pfam" id="PF00005">
    <property type="entry name" value="ABC_tran"/>
    <property type="match status" value="1"/>
</dbReference>
<evidence type="ECO:0000256" key="2">
    <source>
        <dbReference type="ARBA" id="ARBA00022840"/>
    </source>
</evidence>
<dbReference type="InterPro" id="IPR026082">
    <property type="entry name" value="ABCA"/>
</dbReference>
<dbReference type="GO" id="GO:0016020">
    <property type="term" value="C:membrane"/>
    <property type="evidence" value="ECO:0007669"/>
    <property type="project" value="InterPro"/>
</dbReference>
<keyword evidence="3" id="KW-0812">Transmembrane</keyword>
<dbReference type="InterPro" id="IPR003593">
    <property type="entry name" value="AAA+_ATPase"/>
</dbReference>
<dbReference type="AlphaFoldDB" id="A0A0B6ZZF3"/>
<dbReference type="CDD" id="cd03263">
    <property type="entry name" value="ABC_subfamily_A"/>
    <property type="match status" value="1"/>
</dbReference>
<dbReference type="GO" id="GO:0016887">
    <property type="term" value="F:ATP hydrolysis activity"/>
    <property type="evidence" value="ECO:0007669"/>
    <property type="project" value="InterPro"/>
</dbReference>
<dbReference type="GO" id="GO:0005319">
    <property type="term" value="F:lipid transporter activity"/>
    <property type="evidence" value="ECO:0007669"/>
    <property type="project" value="TreeGrafter"/>
</dbReference>
<name>A0A0B6ZZF3_9EUPU</name>
<feature type="transmembrane region" description="Helical" evidence="3">
    <location>
        <begin position="22"/>
        <end position="45"/>
    </location>
</feature>
<proteinExistence type="predicted"/>
<keyword evidence="3" id="KW-1133">Transmembrane helix</keyword>
<keyword evidence="2" id="KW-0067">ATP-binding</keyword>
<dbReference type="Pfam" id="PF23321">
    <property type="entry name" value="R1_ABCA1"/>
    <property type="match status" value="1"/>
</dbReference>
<keyword evidence="1" id="KW-0547">Nucleotide-binding</keyword>
<dbReference type="EMBL" id="HACG01026867">
    <property type="protein sequence ID" value="CEK73732.1"/>
    <property type="molecule type" value="Transcribed_RNA"/>
</dbReference>
<evidence type="ECO:0000256" key="1">
    <source>
        <dbReference type="ARBA" id="ARBA00022741"/>
    </source>
</evidence>
<dbReference type="FunFam" id="3.40.50.300:FF:000327">
    <property type="entry name" value="ATP-binding cassette sub-family A member 3"/>
    <property type="match status" value="1"/>
</dbReference>
<dbReference type="GO" id="GO:0140359">
    <property type="term" value="F:ABC-type transporter activity"/>
    <property type="evidence" value="ECO:0007669"/>
    <property type="project" value="InterPro"/>
</dbReference>
<gene>
    <name evidence="5" type="primary">ORF88021</name>
</gene>
<dbReference type="Gene3D" id="3.40.50.300">
    <property type="entry name" value="P-loop containing nucleotide triphosphate hydrolases"/>
    <property type="match status" value="1"/>
</dbReference>